<accession>A0A2S9SMU6</accession>
<dbReference type="SUPFAM" id="SSF52418">
    <property type="entry name" value="Nucleoside phosphorylase/phosphoribosyltransferase catalytic domain"/>
    <property type="match status" value="1"/>
</dbReference>
<evidence type="ECO:0000256" key="4">
    <source>
        <dbReference type="ARBA" id="ARBA00022679"/>
    </source>
</evidence>
<comment type="caution">
    <text evidence="9">Lacks conserved residue(s) required for the propagation of feature annotation.</text>
</comment>
<feature type="binding site" evidence="9">
    <location>
        <position position="154"/>
    </location>
    <ligand>
        <name>anthranilate</name>
        <dbReference type="ChEBI" id="CHEBI:16567"/>
        <label>2</label>
    </ligand>
</feature>
<evidence type="ECO:0000256" key="7">
    <source>
        <dbReference type="ARBA" id="ARBA00052328"/>
    </source>
</evidence>
<feature type="binding site" evidence="9">
    <location>
        <position position="68"/>
    </location>
    <ligand>
        <name>5-phospho-alpha-D-ribose 1-diphosphate</name>
        <dbReference type="ChEBI" id="CHEBI:58017"/>
    </ligand>
</feature>
<feature type="binding site" evidence="9">
    <location>
        <position position="108"/>
    </location>
    <ligand>
        <name>5-phospho-alpha-D-ribose 1-diphosphate</name>
        <dbReference type="ChEBI" id="CHEBI:58017"/>
    </ligand>
</feature>
<dbReference type="Gene3D" id="1.20.970.10">
    <property type="entry name" value="Transferase, Pyrimidine Nucleoside Phosphorylase, Chain C"/>
    <property type="match status" value="1"/>
</dbReference>
<evidence type="ECO:0000256" key="9">
    <source>
        <dbReference type="HAMAP-Rule" id="MF_00211"/>
    </source>
</evidence>
<feature type="binding site" evidence="9">
    <location>
        <position position="80"/>
    </location>
    <ligand>
        <name>Mg(2+)</name>
        <dbReference type="ChEBI" id="CHEBI:18420"/>
        <label>1</label>
    </ligand>
</feature>
<dbReference type="SUPFAM" id="SSF47648">
    <property type="entry name" value="Nucleoside phosphorylase/phosphoribosyltransferase N-terminal domain"/>
    <property type="match status" value="1"/>
</dbReference>
<comment type="catalytic activity">
    <reaction evidence="7 9">
        <text>N-(5-phospho-beta-D-ribosyl)anthranilate + diphosphate = 5-phospho-alpha-D-ribose 1-diphosphate + anthranilate</text>
        <dbReference type="Rhea" id="RHEA:11768"/>
        <dbReference type="ChEBI" id="CHEBI:16567"/>
        <dbReference type="ChEBI" id="CHEBI:18277"/>
        <dbReference type="ChEBI" id="CHEBI:33019"/>
        <dbReference type="ChEBI" id="CHEBI:58017"/>
        <dbReference type="EC" id="2.4.2.18"/>
    </reaction>
</comment>
<keyword evidence="5 9" id="KW-0822">Tryptophan biosynthesis</keyword>
<feature type="binding site" evidence="9">
    <location>
        <position position="68"/>
    </location>
    <ligand>
        <name>anthranilate</name>
        <dbReference type="ChEBI" id="CHEBI:16567"/>
        <label>1</label>
    </ligand>
</feature>
<dbReference type="RefSeq" id="WP_105912480.1">
    <property type="nucleotide sequence ID" value="NZ_NXGH01000035.1"/>
</dbReference>
<dbReference type="InterPro" id="IPR005940">
    <property type="entry name" value="Anthranilate_Pribosyl_Tfrase"/>
</dbReference>
<evidence type="ECO:0000259" key="10">
    <source>
        <dbReference type="Pfam" id="PF00591"/>
    </source>
</evidence>
<feature type="binding site" evidence="9">
    <location>
        <begin position="78"/>
        <end position="81"/>
    </location>
    <ligand>
        <name>5-phospho-alpha-D-ribose 1-diphosphate</name>
        <dbReference type="ChEBI" id="CHEBI:58017"/>
    </ligand>
</feature>
<evidence type="ECO:0000256" key="2">
    <source>
        <dbReference type="ARBA" id="ARBA00022605"/>
    </source>
</evidence>
<comment type="caution">
    <text evidence="11">The sequence shown here is derived from an EMBL/GenBank/DDBJ whole genome shotgun (WGS) entry which is preliminary data.</text>
</comment>
<feature type="binding site" evidence="9">
    <location>
        <position position="214"/>
    </location>
    <ligand>
        <name>Mg(2+)</name>
        <dbReference type="ChEBI" id="CHEBI:18420"/>
        <label>1</label>
    </ligand>
</feature>
<keyword evidence="9" id="KW-0460">Magnesium</keyword>
<feature type="binding site" evidence="9">
    <location>
        <begin position="96"/>
        <end position="104"/>
    </location>
    <ligand>
        <name>5-phospho-alpha-D-ribose 1-diphosphate</name>
        <dbReference type="ChEBI" id="CHEBI:58017"/>
    </ligand>
</feature>
<proteinExistence type="inferred from homology"/>
<dbReference type="FunFam" id="3.40.1030.10:FF:000002">
    <property type="entry name" value="Anthranilate phosphoribosyltransferase"/>
    <property type="match status" value="1"/>
</dbReference>
<comment type="subunit">
    <text evidence="9">Homodimer.</text>
</comment>
<feature type="binding site" evidence="9">
    <location>
        <position position="214"/>
    </location>
    <ligand>
        <name>Mg(2+)</name>
        <dbReference type="ChEBI" id="CHEBI:18420"/>
        <label>2</label>
    </ligand>
</feature>
<dbReference type="OrthoDB" id="9806430at2"/>
<dbReference type="InterPro" id="IPR036320">
    <property type="entry name" value="Glycosyl_Trfase_fam3_N_dom_sf"/>
</dbReference>
<feature type="binding site" evidence="9">
    <location>
        <position position="213"/>
    </location>
    <ligand>
        <name>Mg(2+)</name>
        <dbReference type="ChEBI" id="CHEBI:18420"/>
        <label>2</label>
    </ligand>
</feature>
<keyword evidence="3 9" id="KW-0328">Glycosyltransferase</keyword>
<keyword evidence="9" id="KW-0479">Metal-binding</keyword>
<evidence type="ECO:0000313" key="11">
    <source>
        <dbReference type="EMBL" id="PRM87892.1"/>
    </source>
</evidence>
<name>A0A2S9SMU6_9BACT</name>
<evidence type="ECO:0000256" key="6">
    <source>
        <dbReference type="ARBA" id="ARBA00023141"/>
    </source>
</evidence>
<feature type="domain" description="Glycosyl transferase family 3" evidence="10">
    <location>
        <begin position="61"/>
        <end position="312"/>
    </location>
</feature>
<dbReference type="GO" id="GO:0005829">
    <property type="term" value="C:cytosol"/>
    <property type="evidence" value="ECO:0007669"/>
    <property type="project" value="TreeGrafter"/>
</dbReference>
<evidence type="ECO:0000256" key="8">
    <source>
        <dbReference type="ARBA" id="ARBA00061188"/>
    </source>
</evidence>
<comment type="similarity">
    <text evidence="9">Belongs to the anthranilate phosphoribosyltransferase family.</text>
</comment>
<keyword evidence="2 9" id="KW-0028">Amino-acid biosynthesis</keyword>
<dbReference type="EC" id="2.4.2.18" evidence="9"/>
<evidence type="ECO:0000313" key="12">
    <source>
        <dbReference type="Proteomes" id="UP000238649"/>
    </source>
</evidence>
<dbReference type="PANTHER" id="PTHR43285:SF2">
    <property type="entry name" value="ANTHRANILATE PHOSPHORIBOSYLTRANSFERASE"/>
    <property type="match status" value="1"/>
</dbReference>
<dbReference type="NCBIfam" id="TIGR01245">
    <property type="entry name" value="trpD"/>
    <property type="match status" value="1"/>
</dbReference>
<dbReference type="GO" id="GO:0000162">
    <property type="term" value="P:L-tryptophan biosynthetic process"/>
    <property type="evidence" value="ECO:0007669"/>
    <property type="project" value="UniProtKB-UniRule"/>
</dbReference>
<feature type="binding site" evidence="9">
    <location>
        <begin position="71"/>
        <end position="72"/>
    </location>
    <ligand>
        <name>5-phospho-alpha-D-ribose 1-diphosphate</name>
        <dbReference type="ChEBI" id="CHEBI:58017"/>
    </ligand>
</feature>
<keyword evidence="4 9" id="KW-0808">Transferase</keyword>
<comment type="pathway">
    <text evidence="1 9">Amino-acid biosynthesis; L-tryptophan biosynthesis; L-tryptophan from chorismate: step 2/5.</text>
</comment>
<reference evidence="11 12" key="1">
    <citation type="submission" date="2017-09" db="EMBL/GenBank/DDBJ databases">
        <title>Reassesment of A. cryaerophilus.</title>
        <authorList>
            <person name="Perez-Cataluna A."/>
            <person name="Collado L."/>
            <person name="Salgado O."/>
            <person name="Lefinanco V."/>
            <person name="Figueras M.J."/>
        </authorList>
    </citation>
    <scope>NUCLEOTIDE SEQUENCE [LARGE SCALE GENOMIC DNA]</scope>
    <source>
        <strain evidence="11 12">LMG 9871</strain>
    </source>
</reference>
<dbReference type="Gene3D" id="3.40.1030.10">
    <property type="entry name" value="Nucleoside phosphorylase/phosphoribosyltransferase catalytic domain"/>
    <property type="match status" value="1"/>
</dbReference>
<comment type="similarity">
    <text evidence="8">In the C-terminal section; belongs to the anthranilate phosphoribosyltransferase family.</text>
</comment>
<feature type="binding site" evidence="9">
    <location>
        <position position="76"/>
    </location>
    <ligand>
        <name>5-phospho-alpha-D-ribose 1-diphosphate</name>
        <dbReference type="ChEBI" id="CHEBI:58017"/>
    </ligand>
</feature>
<protein>
    <recommendedName>
        <fullName evidence="9">Anthranilate phosphoribosyltransferase</fullName>
        <ecNumber evidence="9">2.4.2.18</ecNumber>
    </recommendedName>
</protein>
<dbReference type="PANTHER" id="PTHR43285">
    <property type="entry name" value="ANTHRANILATE PHOSPHORIBOSYLTRANSFERASE"/>
    <property type="match status" value="1"/>
</dbReference>
<dbReference type="GO" id="GO:0000287">
    <property type="term" value="F:magnesium ion binding"/>
    <property type="evidence" value="ECO:0007669"/>
    <property type="project" value="UniProtKB-UniRule"/>
</dbReference>
<dbReference type="AlphaFoldDB" id="A0A2S9SMU6"/>
<dbReference type="InterPro" id="IPR035902">
    <property type="entry name" value="Nuc_phospho_transferase"/>
</dbReference>
<dbReference type="Proteomes" id="UP000238649">
    <property type="component" value="Unassembled WGS sequence"/>
</dbReference>
<feature type="binding site" evidence="9">
    <location>
        <position position="99"/>
    </location>
    <ligand>
        <name>anthranilate</name>
        <dbReference type="ChEBI" id="CHEBI:16567"/>
        <label>1</label>
    </ligand>
</feature>
<dbReference type="HAMAP" id="MF_00211">
    <property type="entry name" value="TrpD"/>
    <property type="match status" value="1"/>
</dbReference>
<dbReference type="Pfam" id="PF00591">
    <property type="entry name" value="Glycos_transf_3"/>
    <property type="match status" value="1"/>
</dbReference>
<sequence length="328" mass="35704">MFLETKAKFDEIFQDKLSHDDMREYFLALYERGETASELAGAASSMRDFVIPLPISESLREKAIDIVGTGGDKSYSFNISSTVSILVASAGCFVAKHGNRSVTSKSGSADMLESLGINLNLSLEDTAKMLEETGFGFMFAANHHPAMKYITPVRKTIDHRTIMNILGPLCNPAGVSKQVIGVFSKDFINKIATALDMLDCKRAMVLSSLDGMDEVSISSVTYATFLENGKQNDLEINPEHYGFKLASKNDIVGAGPDINAQITKDILEGKEKGAKLDIVLINSAVALLVDGKARDIKEGVEIARDAINGGKAKRKLEEIIKFSQKYSC</sequence>
<evidence type="ECO:0000256" key="5">
    <source>
        <dbReference type="ARBA" id="ARBA00022822"/>
    </source>
</evidence>
<keyword evidence="6 9" id="KW-0057">Aromatic amino acid biosynthesis</keyword>
<gene>
    <name evidence="9 11" type="primary">trpD</name>
    <name evidence="11" type="ORF">CJ671_09570</name>
</gene>
<dbReference type="InterPro" id="IPR000312">
    <property type="entry name" value="Glycosyl_Trfase_fam3"/>
</dbReference>
<dbReference type="GO" id="GO:0004048">
    <property type="term" value="F:anthranilate phosphoribosyltransferase activity"/>
    <property type="evidence" value="ECO:0007669"/>
    <property type="project" value="UniProtKB-UniRule"/>
</dbReference>
<comment type="cofactor">
    <cofactor evidence="9">
        <name>Mg(2+)</name>
        <dbReference type="ChEBI" id="CHEBI:18420"/>
    </cofactor>
    <text evidence="9">Binds 2 magnesium ions per monomer.</text>
</comment>
<evidence type="ECO:0000256" key="1">
    <source>
        <dbReference type="ARBA" id="ARBA00004907"/>
    </source>
</evidence>
<evidence type="ECO:0000256" key="3">
    <source>
        <dbReference type="ARBA" id="ARBA00022676"/>
    </source>
</evidence>
<dbReference type="EMBL" id="NXGH01000035">
    <property type="protein sequence ID" value="PRM87892.1"/>
    <property type="molecule type" value="Genomic_DNA"/>
</dbReference>
<dbReference type="UniPathway" id="UPA00035">
    <property type="reaction ID" value="UER00041"/>
</dbReference>
<comment type="function">
    <text evidence="9">Catalyzes the transfer of the phosphoribosyl group of 5-phosphorylribose-1-pyrophosphate (PRPP) to anthranilate to yield N-(5'-phosphoribosyl)-anthranilate (PRA).</text>
</comment>
<organism evidence="11 12">
    <name type="scientific">Aliarcobacter cryaerophilus</name>
    <dbReference type="NCBI Taxonomy" id="28198"/>
    <lineage>
        <taxon>Bacteria</taxon>
        <taxon>Pseudomonadati</taxon>
        <taxon>Campylobacterota</taxon>
        <taxon>Epsilonproteobacteria</taxon>
        <taxon>Campylobacterales</taxon>
        <taxon>Arcobacteraceae</taxon>
        <taxon>Aliarcobacter</taxon>
    </lineage>
</organism>